<dbReference type="GO" id="GO:0003723">
    <property type="term" value="F:RNA binding"/>
    <property type="evidence" value="ECO:0007669"/>
    <property type="project" value="UniProtKB-UniRule"/>
</dbReference>
<dbReference type="InterPro" id="IPR012677">
    <property type="entry name" value="Nucleotide-bd_a/b_plait_sf"/>
</dbReference>
<feature type="compositionally biased region" description="Basic and acidic residues" evidence="4">
    <location>
        <begin position="80"/>
        <end position="96"/>
    </location>
</feature>
<feature type="region of interest" description="Disordered" evidence="4">
    <location>
        <begin position="73"/>
        <end position="96"/>
    </location>
</feature>
<feature type="domain" description="RRM" evidence="5">
    <location>
        <begin position="127"/>
        <end position="205"/>
    </location>
</feature>
<keyword evidence="1" id="KW-0677">Repeat</keyword>
<keyword evidence="7" id="KW-1185">Reference proteome</keyword>
<proteinExistence type="predicted"/>
<keyword evidence="2 3" id="KW-0694">RNA-binding</keyword>
<dbReference type="InterPro" id="IPR000504">
    <property type="entry name" value="RRM_dom"/>
</dbReference>
<name>A0A0D8Y540_DICVI</name>
<evidence type="ECO:0000313" key="6">
    <source>
        <dbReference type="EMBL" id="KJH51835.1"/>
    </source>
</evidence>
<dbReference type="SMART" id="SM00360">
    <property type="entry name" value="RRM"/>
    <property type="match status" value="3"/>
</dbReference>
<dbReference type="AlphaFoldDB" id="A0A0D8Y540"/>
<evidence type="ECO:0000259" key="5">
    <source>
        <dbReference type="PROSITE" id="PS50102"/>
    </source>
</evidence>
<dbReference type="InterPro" id="IPR035979">
    <property type="entry name" value="RBD_domain_sf"/>
</dbReference>
<dbReference type="EMBL" id="KN716176">
    <property type="protein sequence ID" value="KJH51835.1"/>
    <property type="molecule type" value="Genomic_DNA"/>
</dbReference>
<gene>
    <name evidence="6" type="ORF">DICVIV_02026</name>
</gene>
<feature type="compositionally biased region" description="Basic and acidic residues" evidence="4">
    <location>
        <begin position="343"/>
        <end position="356"/>
    </location>
</feature>
<feature type="region of interest" description="Disordered" evidence="4">
    <location>
        <begin position="405"/>
        <end position="425"/>
    </location>
</feature>
<dbReference type="PROSITE" id="PS50102">
    <property type="entry name" value="RRM"/>
    <property type="match status" value="2"/>
</dbReference>
<feature type="region of interest" description="Disordered" evidence="4">
    <location>
        <begin position="290"/>
        <end position="386"/>
    </location>
</feature>
<dbReference type="OrthoDB" id="431068at2759"/>
<feature type="domain" description="RRM" evidence="5">
    <location>
        <begin position="5"/>
        <end position="79"/>
    </location>
</feature>
<dbReference type="Proteomes" id="UP000053766">
    <property type="component" value="Unassembled WGS sequence"/>
</dbReference>
<dbReference type="Gene3D" id="3.30.70.330">
    <property type="match status" value="3"/>
</dbReference>
<reference evidence="7" key="2">
    <citation type="journal article" date="2016" name="Sci. Rep.">
        <title>Dictyocaulus viviparus genome, variome and transcriptome elucidate lungworm biology and support future intervention.</title>
        <authorList>
            <person name="McNulty S.N."/>
            <person name="Strube C."/>
            <person name="Rosa B.A."/>
            <person name="Martin J.C."/>
            <person name="Tyagi R."/>
            <person name="Choi Y.J."/>
            <person name="Wang Q."/>
            <person name="Hallsworth Pepin K."/>
            <person name="Zhang X."/>
            <person name="Ozersky P."/>
            <person name="Wilson R.K."/>
            <person name="Sternberg P.W."/>
            <person name="Gasser R.B."/>
            <person name="Mitreva M."/>
        </authorList>
    </citation>
    <scope>NUCLEOTIDE SEQUENCE [LARGE SCALE GENOMIC DNA]</scope>
    <source>
        <strain evidence="7">HannoverDv2000</strain>
    </source>
</reference>
<evidence type="ECO:0000313" key="7">
    <source>
        <dbReference type="Proteomes" id="UP000053766"/>
    </source>
</evidence>
<organism evidence="6 7">
    <name type="scientific">Dictyocaulus viviparus</name>
    <name type="common">Bovine lungworm</name>
    <dbReference type="NCBI Taxonomy" id="29172"/>
    <lineage>
        <taxon>Eukaryota</taxon>
        <taxon>Metazoa</taxon>
        <taxon>Ecdysozoa</taxon>
        <taxon>Nematoda</taxon>
        <taxon>Chromadorea</taxon>
        <taxon>Rhabditida</taxon>
        <taxon>Rhabditina</taxon>
        <taxon>Rhabditomorpha</taxon>
        <taxon>Strongyloidea</taxon>
        <taxon>Metastrongylidae</taxon>
        <taxon>Dictyocaulus</taxon>
    </lineage>
</organism>
<evidence type="ECO:0000256" key="2">
    <source>
        <dbReference type="ARBA" id="ARBA00022884"/>
    </source>
</evidence>
<dbReference type="Pfam" id="PF00076">
    <property type="entry name" value="RRM_1"/>
    <property type="match status" value="3"/>
</dbReference>
<protein>
    <recommendedName>
        <fullName evidence="5">RRM domain-containing protein</fullName>
    </recommendedName>
</protein>
<dbReference type="STRING" id="29172.A0A0D8Y540"/>
<reference evidence="6 7" key="1">
    <citation type="submission" date="2013-11" db="EMBL/GenBank/DDBJ databases">
        <title>Draft genome of the bovine lungworm Dictyocaulus viviparus.</title>
        <authorList>
            <person name="Mitreva M."/>
        </authorList>
    </citation>
    <scope>NUCLEOTIDE SEQUENCE [LARGE SCALE GENOMIC DNA]</scope>
    <source>
        <strain evidence="6 7">HannoverDv2000</strain>
    </source>
</reference>
<dbReference type="CDD" id="cd12254">
    <property type="entry name" value="RRM_hnRNPH_ESRPs_RBM12_like"/>
    <property type="match status" value="1"/>
</dbReference>
<accession>A0A0D8Y540</accession>
<evidence type="ECO:0000256" key="1">
    <source>
        <dbReference type="ARBA" id="ARBA00022737"/>
    </source>
</evidence>
<sequence>MVKDLVIKCRGLPYSCDENALRKFLGDSGISKVNIIMRDGKAAGDAYVHYSNEDDYKRALKKDREHMGHRYIEVMPADEDSSRGTGSRDRDRSNFRDRSIRRERGYDYGRGSSRSAIPPLVPSAGEGVVRLRGLPYGVRERDVFDFFAPLDIVPDGILLPDERAAAKTNGEAFVVFVDQVTAERALMRHMKNMQHRYIEVFAASYGEMLQFCDEHRLRVPRGNGGGGSYGGLDRGAVYDDSYDGYLGSFGRVGGGDRVAAVGPWEDSRAAFGSVPITDPYLGGYNASAWASTDTRRPTSPRVGASYGDPYSRTGHSEHYGRVPSSEPYGRPAPVDDPYLRSSRRSDDVYSRGRSDPYESYTRGLTESWRDERSPAAATSGFGDSWHEYGYAGSGGGPIRVRDQWRDREDSRGPTAAAPRGRERPGQRYTLKMRGVPFRAIEADIYDFFEPVRPAHVEIIHEASGRPSGEARVEFASRKDYDDALLKDKHYMGMYA</sequence>
<dbReference type="InterPro" id="IPR050666">
    <property type="entry name" value="ESRP"/>
</dbReference>
<dbReference type="PANTHER" id="PTHR13976">
    <property type="entry name" value="HETEROGENEOUS NUCLEAR RIBONUCLEOPROTEIN-RELATED"/>
    <property type="match status" value="1"/>
</dbReference>
<evidence type="ECO:0000256" key="3">
    <source>
        <dbReference type="PROSITE-ProRule" id="PRU00176"/>
    </source>
</evidence>
<evidence type="ECO:0000256" key="4">
    <source>
        <dbReference type="SAM" id="MobiDB-lite"/>
    </source>
</evidence>
<dbReference type="SUPFAM" id="SSF54928">
    <property type="entry name" value="RNA-binding domain, RBD"/>
    <property type="match status" value="3"/>
</dbReference>